<dbReference type="AlphaFoldDB" id="X0QF61"/>
<evidence type="ECO:0008006" key="4">
    <source>
        <dbReference type="Google" id="ProtNLM"/>
    </source>
</evidence>
<dbReference type="RefSeq" id="WP_052033658.1">
    <property type="nucleotide sequence ID" value="NZ_BAWF01000091.1"/>
</dbReference>
<reference evidence="2 3" key="1">
    <citation type="submission" date="2014-02" db="EMBL/GenBank/DDBJ databases">
        <title>Whole genome shotgun sequence of Rhodococcus wratislaviensis NBRC 100605.</title>
        <authorList>
            <person name="Hosoyama A."/>
            <person name="Tsuchikane K."/>
            <person name="Yoshida I."/>
            <person name="Ohji S."/>
            <person name="Ichikawa N."/>
            <person name="Yamazoe A."/>
            <person name="Fujita N."/>
        </authorList>
    </citation>
    <scope>NUCLEOTIDE SEQUENCE [LARGE SCALE GENOMIC DNA]</scope>
    <source>
        <strain evidence="2 3">NBRC 100605</strain>
    </source>
</reference>
<name>X0QF61_RHOWR</name>
<organism evidence="2 3">
    <name type="scientific">Rhodococcus wratislaviensis NBRC 100605</name>
    <dbReference type="NCBI Taxonomy" id="1219028"/>
    <lineage>
        <taxon>Bacteria</taxon>
        <taxon>Bacillati</taxon>
        <taxon>Actinomycetota</taxon>
        <taxon>Actinomycetes</taxon>
        <taxon>Mycobacteriales</taxon>
        <taxon>Nocardiaceae</taxon>
        <taxon>Rhodococcus</taxon>
    </lineage>
</organism>
<evidence type="ECO:0000313" key="2">
    <source>
        <dbReference type="EMBL" id="GAF49506.1"/>
    </source>
</evidence>
<dbReference type="Gene3D" id="3.40.50.300">
    <property type="entry name" value="P-loop containing nucleotide triphosphate hydrolases"/>
    <property type="match status" value="1"/>
</dbReference>
<sequence length="398" mass="42408">MGRAEELGLISDALVGEDGVKGFVIAGAAGVGKTRLAREALAVAASRGMQTQWVAATQSAQPVPLGAFSDVVSHFGPDPGLRVREVIAALAPRHGASPPVVLGVDDAHLLDDLSALVVHQLLLRQVMRVVITVRSGELAPDAVTSVWKDRLAERLDLQSLSLDETTILLEAVLGGQLDSRSVRRLWTLSRGNALYLRQLVDEEIASERLENIAGVWIWSGEPIISASLADLVAARMGRLSPKLVDVVDSLALCEPLDSDVLSRVTQRIAVEEAETQGLITLATEDGSSRTVRLAHPLFGEVRRAGCGTLRKARIRGQIASELAGHRCADMREVVHRAILTLDSDLAPNPTSGVLADPTAGTGGGPHQTSSPSPGLRDQCAARWARKPVRRVLRGDSFL</sequence>
<evidence type="ECO:0000313" key="3">
    <source>
        <dbReference type="Proteomes" id="UP000019491"/>
    </source>
</evidence>
<protein>
    <recommendedName>
        <fullName evidence="4">Orc1-like AAA ATPase domain-containing protein</fullName>
    </recommendedName>
</protein>
<gene>
    <name evidence="2" type="ORF">RW1_091_00010</name>
</gene>
<comment type="caution">
    <text evidence="2">The sequence shown here is derived from an EMBL/GenBank/DDBJ whole genome shotgun (WGS) entry which is preliminary data.</text>
</comment>
<dbReference type="InterPro" id="IPR027417">
    <property type="entry name" value="P-loop_NTPase"/>
</dbReference>
<accession>X0QF61</accession>
<feature type="region of interest" description="Disordered" evidence="1">
    <location>
        <begin position="349"/>
        <end position="378"/>
    </location>
</feature>
<proteinExistence type="predicted"/>
<dbReference type="EMBL" id="BAWF01000091">
    <property type="protein sequence ID" value="GAF49506.1"/>
    <property type="molecule type" value="Genomic_DNA"/>
</dbReference>
<keyword evidence="3" id="KW-1185">Reference proteome</keyword>
<dbReference type="OrthoDB" id="3197423at2"/>
<dbReference type="Proteomes" id="UP000019491">
    <property type="component" value="Unassembled WGS sequence"/>
</dbReference>
<dbReference type="SUPFAM" id="SSF52540">
    <property type="entry name" value="P-loop containing nucleoside triphosphate hydrolases"/>
    <property type="match status" value="1"/>
</dbReference>
<evidence type="ECO:0000256" key="1">
    <source>
        <dbReference type="SAM" id="MobiDB-lite"/>
    </source>
</evidence>